<name>A0A7Z7LDG9_9BACT</name>
<gene>
    <name evidence="2" type="ORF">MESINF_0587</name>
</gene>
<dbReference type="Pfam" id="PF00702">
    <property type="entry name" value="Hydrolase"/>
    <property type="match status" value="1"/>
</dbReference>
<dbReference type="KEGG" id="minf:MESINF_0587"/>
<keyword evidence="3" id="KW-1185">Reference proteome</keyword>
<keyword evidence="1 2" id="KW-0378">Hydrolase</keyword>
<organism evidence="2 3">
    <name type="scientific">Mesotoga infera</name>
    <dbReference type="NCBI Taxonomy" id="1236046"/>
    <lineage>
        <taxon>Bacteria</taxon>
        <taxon>Thermotogati</taxon>
        <taxon>Thermotogota</taxon>
        <taxon>Thermotogae</taxon>
        <taxon>Kosmotogales</taxon>
        <taxon>Kosmotogaceae</taxon>
        <taxon>Mesotoga</taxon>
    </lineage>
</organism>
<dbReference type="SFLD" id="SFLDG01129">
    <property type="entry name" value="C1.5:_HAD__Beta-PGM__Phosphata"/>
    <property type="match status" value="1"/>
</dbReference>
<accession>A0A7Z7LDG9</accession>
<dbReference type="RefSeq" id="WP_169698446.1">
    <property type="nucleotide sequence ID" value="NZ_LS974202.1"/>
</dbReference>
<evidence type="ECO:0000313" key="2">
    <source>
        <dbReference type="EMBL" id="SSC12036.1"/>
    </source>
</evidence>
<dbReference type="InterPro" id="IPR023214">
    <property type="entry name" value="HAD_sf"/>
</dbReference>
<dbReference type="AlphaFoldDB" id="A0A7Z7LDG9"/>
<dbReference type="Gene3D" id="3.40.50.1000">
    <property type="entry name" value="HAD superfamily/HAD-like"/>
    <property type="match status" value="1"/>
</dbReference>
<proteinExistence type="predicted"/>
<evidence type="ECO:0000313" key="3">
    <source>
        <dbReference type="Proteomes" id="UP000250796"/>
    </source>
</evidence>
<dbReference type="InterPro" id="IPR006439">
    <property type="entry name" value="HAD-SF_hydro_IA"/>
</dbReference>
<dbReference type="GO" id="GO:0016787">
    <property type="term" value="F:hydrolase activity"/>
    <property type="evidence" value="ECO:0007669"/>
    <property type="project" value="UniProtKB-KW"/>
</dbReference>
<dbReference type="Gene3D" id="1.10.150.240">
    <property type="entry name" value="Putative phosphatase, domain 2"/>
    <property type="match status" value="1"/>
</dbReference>
<dbReference type="PANTHER" id="PTHR43316">
    <property type="entry name" value="HYDROLASE, HALOACID DELAHOGENASE-RELATED"/>
    <property type="match status" value="1"/>
</dbReference>
<dbReference type="InterPro" id="IPR036412">
    <property type="entry name" value="HAD-like_sf"/>
</dbReference>
<sequence length="217" mass="25102">MIKGMIFDLFGTLVSNHRLFGPVCEKMAKDGSADLKELENEFVRLYRKYFKDYHKAAFQPEKFYYYLLMDEMIKKFNLSGDIESYCNYMYSSFGKLPAYPDAKILKKLFKEYTIAIITNADTSFVNEAIRNNRIPYHVLLTSEMARSYKPSCEIFNRALHLMGLERDDVIFVGDSIRVDMMGAAGAGIKGVLIDRSRSYPDYAPRITSLEELQHIDL</sequence>
<dbReference type="InterPro" id="IPR023198">
    <property type="entry name" value="PGP-like_dom2"/>
</dbReference>
<dbReference type="SFLD" id="SFLDS00003">
    <property type="entry name" value="Haloacid_Dehalogenase"/>
    <property type="match status" value="1"/>
</dbReference>
<dbReference type="InterPro" id="IPR051540">
    <property type="entry name" value="S-2-haloacid_dehalogenase"/>
</dbReference>
<protein>
    <submittedName>
        <fullName evidence="2">HAD-superfamily hydrolase, subfamily IA, variant 1</fullName>
    </submittedName>
</protein>
<dbReference type="EMBL" id="LS974202">
    <property type="protein sequence ID" value="SSC12036.1"/>
    <property type="molecule type" value="Genomic_DNA"/>
</dbReference>
<dbReference type="PANTHER" id="PTHR43316:SF3">
    <property type="entry name" value="HALOACID DEHALOGENASE, TYPE II (AFU_ORTHOLOGUE AFUA_2G07750)-RELATED"/>
    <property type="match status" value="1"/>
</dbReference>
<dbReference type="NCBIfam" id="TIGR01549">
    <property type="entry name" value="HAD-SF-IA-v1"/>
    <property type="match status" value="1"/>
</dbReference>
<dbReference type="PRINTS" id="PR00413">
    <property type="entry name" value="HADHALOGNASE"/>
</dbReference>
<dbReference type="SUPFAM" id="SSF56784">
    <property type="entry name" value="HAD-like"/>
    <property type="match status" value="1"/>
</dbReference>
<dbReference type="Proteomes" id="UP000250796">
    <property type="component" value="Chromosome MESINF"/>
</dbReference>
<reference evidence="2 3" key="1">
    <citation type="submission" date="2017-01" db="EMBL/GenBank/DDBJ databases">
        <authorList>
            <person name="Erauso G."/>
        </authorList>
    </citation>
    <scope>NUCLEOTIDE SEQUENCE [LARGE SCALE GENOMIC DNA]</scope>
    <source>
        <strain evidence="2">MESINF1</strain>
    </source>
</reference>
<evidence type="ECO:0000256" key="1">
    <source>
        <dbReference type="ARBA" id="ARBA00022801"/>
    </source>
</evidence>